<organism evidence="2">
    <name type="scientific">uncultured Solirubrobacteraceae bacterium</name>
    <dbReference type="NCBI Taxonomy" id="1162706"/>
    <lineage>
        <taxon>Bacteria</taxon>
        <taxon>Bacillati</taxon>
        <taxon>Actinomycetota</taxon>
        <taxon>Thermoleophilia</taxon>
        <taxon>Solirubrobacterales</taxon>
        <taxon>Solirubrobacteraceae</taxon>
        <taxon>environmental samples</taxon>
    </lineage>
</organism>
<evidence type="ECO:0000256" key="1">
    <source>
        <dbReference type="SAM" id="MobiDB-lite"/>
    </source>
</evidence>
<name>A0A6J4T5B0_9ACTN</name>
<evidence type="ECO:0008006" key="3">
    <source>
        <dbReference type="Google" id="ProtNLM"/>
    </source>
</evidence>
<feature type="region of interest" description="Disordered" evidence="1">
    <location>
        <begin position="65"/>
        <end position="88"/>
    </location>
</feature>
<dbReference type="AlphaFoldDB" id="A0A6J4T5B0"/>
<proteinExistence type="predicted"/>
<sequence length="88" mass="9826">MSDTPLEITGKYCHGITYPCNKERAMEVMSSNGAPSAVIEQLRTSTYERFTQQSEILAALWHETKGNPFRGDTKGKSPYARRGTAAER</sequence>
<reference evidence="2" key="1">
    <citation type="submission" date="2020-02" db="EMBL/GenBank/DDBJ databases">
        <authorList>
            <person name="Meier V. D."/>
        </authorList>
    </citation>
    <scope>NUCLEOTIDE SEQUENCE</scope>
    <source>
        <strain evidence="2">AVDCRST_MAG53</strain>
    </source>
</reference>
<evidence type="ECO:0000313" key="2">
    <source>
        <dbReference type="EMBL" id="CAA9513563.1"/>
    </source>
</evidence>
<protein>
    <recommendedName>
        <fullName evidence="3">DUF2795 domain-containing protein</fullName>
    </recommendedName>
</protein>
<dbReference type="EMBL" id="CADCVR010000087">
    <property type="protein sequence ID" value="CAA9513563.1"/>
    <property type="molecule type" value="Genomic_DNA"/>
</dbReference>
<accession>A0A6J4T5B0</accession>
<gene>
    <name evidence="2" type="ORF">AVDCRST_MAG53-2920</name>
</gene>